<dbReference type="RefSeq" id="WP_086554687.1">
    <property type="nucleotide sequence ID" value="NZ_JAERKY010000002.1"/>
</dbReference>
<accession>A0ABT3QD35</accession>
<feature type="region of interest" description="Disordered" evidence="1">
    <location>
        <begin position="18"/>
        <end position="44"/>
    </location>
</feature>
<dbReference type="Proteomes" id="UP001301152">
    <property type="component" value="Unassembled WGS sequence"/>
</dbReference>
<keyword evidence="2" id="KW-0732">Signal</keyword>
<gene>
    <name evidence="3" type="ORF">OQ497_04410</name>
</gene>
<protein>
    <submittedName>
        <fullName evidence="3">Uncharacterized protein</fullName>
    </submittedName>
</protein>
<reference evidence="3 4" key="1">
    <citation type="submission" date="2022-11" db="EMBL/GenBank/DDBJ databases">
        <title>Genome sequencing of Acetobacter type strain.</title>
        <authorList>
            <person name="Heo J."/>
            <person name="Lee D."/>
            <person name="Han B.-H."/>
            <person name="Hong S.-B."/>
            <person name="Kwon S.-W."/>
        </authorList>
    </citation>
    <scope>NUCLEOTIDE SEQUENCE [LARGE SCALE GENOMIC DNA]</scope>
    <source>
        <strain evidence="3 4">KACC 21253</strain>
    </source>
</reference>
<organism evidence="3 4">
    <name type="scientific">Acetobacter thailandicus</name>
    <dbReference type="NCBI Taxonomy" id="1502842"/>
    <lineage>
        <taxon>Bacteria</taxon>
        <taxon>Pseudomonadati</taxon>
        <taxon>Pseudomonadota</taxon>
        <taxon>Alphaproteobacteria</taxon>
        <taxon>Acetobacterales</taxon>
        <taxon>Acetobacteraceae</taxon>
        <taxon>Acetobacter</taxon>
    </lineage>
</organism>
<feature type="chain" id="PRO_5045330185" evidence="2">
    <location>
        <begin position="22"/>
        <end position="98"/>
    </location>
</feature>
<proteinExistence type="predicted"/>
<keyword evidence="4" id="KW-1185">Reference proteome</keyword>
<dbReference type="EMBL" id="JAPIUZ010000001">
    <property type="protein sequence ID" value="MCX2563206.1"/>
    <property type="molecule type" value="Genomic_DNA"/>
</dbReference>
<evidence type="ECO:0000313" key="3">
    <source>
        <dbReference type="EMBL" id="MCX2563206.1"/>
    </source>
</evidence>
<evidence type="ECO:0000313" key="4">
    <source>
        <dbReference type="Proteomes" id="UP001301152"/>
    </source>
</evidence>
<evidence type="ECO:0000256" key="1">
    <source>
        <dbReference type="SAM" id="MobiDB-lite"/>
    </source>
</evidence>
<feature type="signal peptide" evidence="2">
    <location>
        <begin position="1"/>
        <end position="21"/>
    </location>
</feature>
<comment type="caution">
    <text evidence="3">The sequence shown here is derived from an EMBL/GenBank/DDBJ whole genome shotgun (WGS) entry which is preliminary data.</text>
</comment>
<evidence type="ECO:0000256" key="2">
    <source>
        <dbReference type="SAM" id="SignalP"/>
    </source>
</evidence>
<name>A0ABT3QD35_9PROT</name>
<sequence length="98" mass="10542">MKKKFIAMSIACLISGGASYAKPPQKDKINTPQTSPDASIDIPPPAPVFEQNPAHTLEWYTQHKQQRSETIQACASNSSIQVSTNDCTNAINSAVANP</sequence>